<evidence type="ECO:0000259" key="5">
    <source>
        <dbReference type="PROSITE" id="PS50949"/>
    </source>
</evidence>
<evidence type="ECO:0000313" key="7">
    <source>
        <dbReference type="Proteomes" id="UP001429745"/>
    </source>
</evidence>
<dbReference type="InterPro" id="IPR011711">
    <property type="entry name" value="GntR_C"/>
</dbReference>
<dbReference type="PROSITE" id="PS50949">
    <property type="entry name" value="HTH_GNTR"/>
    <property type="match status" value="1"/>
</dbReference>
<dbReference type="Gene3D" id="1.10.10.10">
    <property type="entry name" value="Winged helix-like DNA-binding domain superfamily/Winged helix DNA-binding domain"/>
    <property type="match status" value="1"/>
</dbReference>
<dbReference type="SMART" id="SM00345">
    <property type="entry name" value="HTH_GNTR"/>
    <property type="match status" value="1"/>
</dbReference>
<dbReference type="RefSeq" id="WP_168913679.1">
    <property type="nucleotide sequence ID" value="NZ_JABACI010000004.1"/>
</dbReference>
<feature type="region of interest" description="Disordered" evidence="4">
    <location>
        <begin position="1"/>
        <end position="25"/>
    </location>
</feature>
<evidence type="ECO:0000256" key="2">
    <source>
        <dbReference type="ARBA" id="ARBA00023125"/>
    </source>
</evidence>
<dbReference type="SMART" id="SM00895">
    <property type="entry name" value="FCD"/>
    <property type="match status" value="1"/>
</dbReference>
<feature type="domain" description="HTH gntR-type" evidence="5">
    <location>
        <begin position="25"/>
        <end position="92"/>
    </location>
</feature>
<dbReference type="InterPro" id="IPR008920">
    <property type="entry name" value="TF_FadR/GntR_C"/>
</dbReference>
<dbReference type="Proteomes" id="UP001429745">
    <property type="component" value="Unassembled WGS sequence"/>
</dbReference>
<dbReference type="InterPro" id="IPR000524">
    <property type="entry name" value="Tscrpt_reg_HTH_GntR"/>
</dbReference>
<gene>
    <name evidence="6" type="ORF">HF576_15530</name>
</gene>
<evidence type="ECO:0000256" key="3">
    <source>
        <dbReference type="ARBA" id="ARBA00023163"/>
    </source>
</evidence>
<dbReference type="EMBL" id="JABACI010000004">
    <property type="protein sequence ID" value="NLP85258.1"/>
    <property type="molecule type" value="Genomic_DNA"/>
</dbReference>
<dbReference type="SUPFAM" id="SSF48008">
    <property type="entry name" value="GntR ligand-binding domain-like"/>
    <property type="match status" value="1"/>
</dbReference>
<proteinExistence type="predicted"/>
<keyword evidence="7" id="KW-1185">Reference proteome</keyword>
<dbReference type="PANTHER" id="PTHR43537">
    <property type="entry name" value="TRANSCRIPTIONAL REGULATOR, GNTR FAMILY"/>
    <property type="match status" value="1"/>
</dbReference>
<keyword evidence="1" id="KW-0805">Transcription regulation</keyword>
<dbReference type="InterPro" id="IPR036390">
    <property type="entry name" value="WH_DNA-bd_sf"/>
</dbReference>
<protein>
    <submittedName>
        <fullName evidence="6">GntR family transcriptional regulator</fullName>
    </submittedName>
</protein>
<evidence type="ECO:0000313" key="6">
    <source>
        <dbReference type="EMBL" id="NLP85258.1"/>
    </source>
</evidence>
<keyword evidence="3" id="KW-0804">Transcription</keyword>
<comment type="caution">
    <text evidence="6">The sequence shown here is derived from an EMBL/GenBank/DDBJ whole genome shotgun (WGS) entry which is preliminary data.</text>
</comment>
<dbReference type="Pfam" id="PF07729">
    <property type="entry name" value="FCD"/>
    <property type="match status" value="1"/>
</dbReference>
<organism evidence="6 7">
    <name type="scientific">Microbacterium salsuginis</name>
    <dbReference type="NCBI Taxonomy" id="2722803"/>
    <lineage>
        <taxon>Bacteria</taxon>
        <taxon>Bacillati</taxon>
        <taxon>Actinomycetota</taxon>
        <taxon>Actinomycetes</taxon>
        <taxon>Micrococcales</taxon>
        <taxon>Microbacteriaceae</taxon>
        <taxon>Microbacterium</taxon>
    </lineage>
</organism>
<dbReference type="SUPFAM" id="SSF46785">
    <property type="entry name" value="Winged helix' DNA-binding domain"/>
    <property type="match status" value="1"/>
</dbReference>
<dbReference type="CDD" id="cd07377">
    <property type="entry name" value="WHTH_GntR"/>
    <property type="match status" value="1"/>
</dbReference>
<dbReference type="Pfam" id="PF00392">
    <property type="entry name" value="GntR"/>
    <property type="match status" value="1"/>
</dbReference>
<dbReference type="PANTHER" id="PTHR43537:SF5">
    <property type="entry name" value="UXU OPERON TRANSCRIPTIONAL REGULATOR"/>
    <property type="match status" value="1"/>
</dbReference>
<name>A0ABX1KDY3_9MICO</name>
<accession>A0ABX1KDY3</accession>
<dbReference type="PRINTS" id="PR00033">
    <property type="entry name" value="HTHASNC"/>
</dbReference>
<dbReference type="Gene3D" id="1.20.120.530">
    <property type="entry name" value="GntR ligand-binding domain-like"/>
    <property type="match status" value="1"/>
</dbReference>
<evidence type="ECO:0000256" key="1">
    <source>
        <dbReference type="ARBA" id="ARBA00023015"/>
    </source>
</evidence>
<reference evidence="6 7" key="1">
    <citation type="submission" date="2020-04" db="EMBL/GenBank/DDBJ databases">
        <title>CFH 90308 Microbacterium sp.</title>
        <authorList>
            <person name="Nie G."/>
            <person name="Ming H."/>
            <person name="Xia T."/>
        </authorList>
    </citation>
    <scope>NUCLEOTIDE SEQUENCE [LARGE SCALE GENOMIC DNA]</scope>
    <source>
        <strain evidence="6 7">CFH 90308</strain>
    </source>
</reference>
<evidence type="ECO:0000256" key="4">
    <source>
        <dbReference type="SAM" id="MobiDB-lite"/>
    </source>
</evidence>
<dbReference type="InterPro" id="IPR000485">
    <property type="entry name" value="AsnC-type_HTH_dom"/>
</dbReference>
<dbReference type="InterPro" id="IPR036388">
    <property type="entry name" value="WH-like_DNA-bd_sf"/>
</dbReference>
<sequence length="246" mass="26995">MAHRAHLPLDTRGVSASPRDGAARSPLGTEIYGSLLSRILTSDLGPGDRLTIDALARELGVSQTPVREALHRLDAEGIVVRNHLAGYRVAPKMTRDQFEQMVEVRLLLEPAAARRAAERMSPDDIALLSALEADMLQLHEQRGSDGLTSYARFSQIDAQLHDAIALGSSNLYIRDSLARLHPHVHLFRLSSTLSITAEAIEEHQQIIDAIGAREPDAAAYAMRRHVEESARRFRAGFAADEEEAAT</sequence>
<keyword evidence="2" id="KW-0238">DNA-binding</keyword>